<dbReference type="Pfam" id="PF00067">
    <property type="entry name" value="p450"/>
    <property type="match status" value="1"/>
</dbReference>
<evidence type="ECO:0000256" key="2">
    <source>
        <dbReference type="ARBA" id="ARBA00010617"/>
    </source>
</evidence>
<evidence type="ECO:0000256" key="5">
    <source>
        <dbReference type="ARBA" id="ARBA00023004"/>
    </source>
</evidence>
<dbReference type="GO" id="GO:0016705">
    <property type="term" value="F:oxidoreductase activity, acting on paired donors, with incorporation or reduction of molecular oxygen"/>
    <property type="evidence" value="ECO:0007669"/>
    <property type="project" value="InterPro"/>
</dbReference>
<dbReference type="Gene3D" id="1.10.630.10">
    <property type="entry name" value="Cytochrome P450"/>
    <property type="match status" value="1"/>
</dbReference>
<keyword evidence="7" id="KW-0560">Oxidoreductase</keyword>
<dbReference type="CDD" id="cd11058">
    <property type="entry name" value="CYP60B-like"/>
    <property type="match status" value="1"/>
</dbReference>
<protein>
    <submittedName>
        <fullName evidence="8">Putative sterigmatocystin biosynthesis P450 monooxygenase stcL</fullName>
    </submittedName>
</protein>
<dbReference type="InterPro" id="IPR050121">
    <property type="entry name" value="Cytochrome_P450_monoxygenase"/>
</dbReference>
<accession>A0A1S8BCC2</accession>
<dbReference type="PANTHER" id="PTHR24305">
    <property type="entry name" value="CYTOCHROME P450"/>
    <property type="match status" value="1"/>
</dbReference>
<keyword evidence="4 6" id="KW-0479">Metal-binding</keyword>
<keyword evidence="5 6" id="KW-0408">Iron</keyword>
<dbReference type="InterPro" id="IPR002401">
    <property type="entry name" value="Cyt_P450_E_grp-I"/>
</dbReference>
<comment type="similarity">
    <text evidence="2 7">Belongs to the cytochrome P450 family.</text>
</comment>
<dbReference type="InterPro" id="IPR036396">
    <property type="entry name" value="Cyt_P450_sf"/>
</dbReference>
<dbReference type="SUPFAM" id="SSF48264">
    <property type="entry name" value="Cytochrome P450"/>
    <property type="match status" value="1"/>
</dbReference>
<evidence type="ECO:0000256" key="4">
    <source>
        <dbReference type="ARBA" id="ARBA00022723"/>
    </source>
</evidence>
<gene>
    <name evidence="8" type="ORF">BK809_0000269</name>
</gene>
<dbReference type="OrthoDB" id="1470350at2759"/>
<dbReference type="PROSITE" id="PS00086">
    <property type="entry name" value="CYTOCHROME_P450"/>
    <property type="match status" value="1"/>
</dbReference>
<dbReference type="GO" id="GO:0020037">
    <property type="term" value="F:heme binding"/>
    <property type="evidence" value="ECO:0007669"/>
    <property type="project" value="InterPro"/>
</dbReference>
<organism evidence="8 9">
    <name type="scientific">Diplodia seriata</name>
    <dbReference type="NCBI Taxonomy" id="420778"/>
    <lineage>
        <taxon>Eukaryota</taxon>
        <taxon>Fungi</taxon>
        <taxon>Dikarya</taxon>
        <taxon>Ascomycota</taxon>
        <taxon>Pezizomycotina</taxon>
        <taxon>Dothideomycetes</taxon>
        <taxon>Dothideomycetes incertae sedis</taxon>
        <taxon>Botryosphaeriales</taxon>
        <taxon>Botryosphaeriaceae</taxon>
        <taxon>Diplodia</taxon>
    </lineage>
</organism>
<evidence type="ECO:0000313" key="9">
    <source>
        <dbReference type="Proteomes" id="UP000190776"/>
    </source>
</evidence>
<sequence>VYNVYFHPLSKYPGPKFTWTTDLVWWAISYSGKIEPWTRKQHETYGEVIRIGPDRLSYINPQAWKDIYGHRSAGKQENGKDFHRFYSKDINNANHIINTPDAKEHGSLRRIFSNAFSDRALKLQEPLIKRYTDKLIWNMYRLTKENPHDSLDMVKLYNFTTFDIISDLTFGEPLGLLEQSSYTPWVAAVFGNIKTQHLQRIQLSFPLLGAALGALIPAALVQQQQEHFAHSAERVNRRLLAKGDAKPDIWGLVLNAKQESALGLDEMHANSSVFMIAGSETTATLLSGLTFYLLRNPEKMRKVVEEVRGVESEDELALERLPRLPYLNACFEEGLRMYPPVPIGLLREVPEGGNVICGEWVPAKTSVSLHQWSAYRSSLNFKDPDAFVPERWLPGNSGYESDRRDVLQPFSFGPRNCLGKNLAYHEMRIIFSKVLWHFDLELCEESQDWANQKSYTLWEKPGLMCRVKPIRA</sequence>
<dbReference type="GO" id="GO:0004497">
    <property type="term" value="F:monooxygenase activity"/>
    <property type="evidence" value="ECO:0007669"/>
    <property type="project" value="UniProtKB-KW"/>
</dbReference>
<evidence type="ECO:0000256" key="3">
    <source>
        <dbReference type="ARBA" id="ARBA00022617"/>
    </source>
</evidence>
<comment type="caution">
    <text evidence="8">The sequence shown here is derived from an EMBL/GenBank/DDBJ whole genome shotgun (WGS) entry which is preliminary data.</text>
</comment>
<feature type="binding site" description="axial binding residue" evidence="6">
    <location>
        <position position="417"/>
    </location>
    <ligand>
        <name>heme</name>
        <dbReference type="ChEBI" id="CHEBI:30413"/>
    </ligand>
    <ligandPart>
        <name>Fe</name>
        <dbReference type="ChEBI" id="CHEBI:18248"/>
    </ligandPart>
</feature>
<dbReference type="PRINTS" id="PR00463">
    <property type="entry name" value="EP450I"/>
</dbReference>
<dbReference type="PRINTS" id="PR00385">
    <property type="entry name" value="P450"/>
</dbReference>
<dbReference type="PANTHER" id="PTHR24305:SF210">
    <property type="entry name" value="CYTOCHROME P450 MONOOXYGENASE ASQL-RELATED"/>
    <property type="match status" value="1"/>
</dbReference>
<evidence type="ECO:0000256" key="1">
    <source>
        <dbReference type="ARBA" id="ARBA00001971"/>
    </source>
</evidence>
<keyword evidence="7 8" id="KW-0503">Monooxygenase</keyword>
<dbReference type="EMBL" id="MSZU01000085">
    <property type="protein sequence ID" value="OMP85169.1"/>
    <property type="molecule type" value="Genomic_DNA"/>
</dbReference>
<keyword evidence="3 6" id="KW-0349">Heme</keyword>
<dbReference type="InterPro" id="IPR001128">
    <property type="entry name" value="Cyt_P450"/>
</dbReference>
<dbReference type="STRING" id="420778.A0A1S8BCC2"/>
<comment type="cofactor">
    <cofactor evidence="1 6">
        <name>heme</name>
        <dbReference type="ChEBI" id="CHEBI:30413"/>
    </cofactor>
</comment>
<feature type="non-terminal residue" evidence="8">
    <location>
        <position position="1"/>
    </location>
</feature>
<evidence type="ECO:0000313" key="8">
    <source>
        <dbReference type="EMBL" id="OMP85169.1"/>
    </source>
</evidence>
<proteinExistence type="inferred from homology"/>
<dbReference type="Proteomes" id="UP000190776">
    <property type="component" value="Unassembled WGS sequence"/>
</dbReference>
<reference evidence="8 9" key="1">
    <citation type="submission" date="2017-01" db="EMBL/GenBank/DDBJ databases">
        <title>Draft genome sequence of Diplodia seriata F98.1, a fungal species involved in grapevine trunk diseases.</title>
        <authorList>
            <person name="Robert-Siegwald G."/>
            <person name="Vallet J."/>
            <person name="Abou-Mansour E."/>
            <person name="Xu J."/>
            <person name="Rey P."/>
            <person name="Bertsch C."/>
            <person name="Rego C."/>
            <person name="Larignon P."/>
            <person name="Fontaine F."/>
            <person name="Lebrun M.-H."/>
        </authorList>
    </citation>
    <scope>NUCLEOTIDE SEQUENCE [LARGE SCALE GENOMIC DNA]</scope>
    <source>
        <strain evidence="8 9">F98.1</strain>
    </source>
</reference>
<dbReference type="InterPro" id="IPR017972">
    <property type="entry name" value="Cyt_P450_CS"/>
</dbReference>
<evidence type="ECO:0000256" key="6">
    <source>
        <dbReference type="PIRSR" id="PIRSR602401-1"/>
    </source>
</evidence>
<dbReference type="AlphaFoldDB" id="A0A1S8BCC2"/>
<name>A0A1S8BCC2_9PEZI</name>
<evidence type="ECO:0000256" key="7">
    <source>
        <dbReference type="RuleBase" id="RU000461"/>
    </source>
</evidence>
<dbReference type="GO" id="GO:0005506">
    <property type="term" value="F:iron ion binding"/>
    <property type="evidence" value="ECO:0007669"/>
    <property type="project" value="InterPro"/>
</dbReference>